<evidence type="ECO:0000256" key="8">
    <source>
        <dbReference type="PROSITE-ProRule" id="PRU00339"/>
    </source>
</evidence>
<evidence type="ECO:0000259" key="9">
    <source>
        <dbReference type="Pfam" id="PF13844"/>
    </source>
</evidence>
<dbReference type="InterPro" id="IPR029489">
    <property type="entry name" value="OGT/SEC/SPY_C"/>
</dbReference>
<dbReference type="PROSITE" id="PS50293">
    <property type="entry name" value="TPR_REGION"/>
    <property type="match status" value="1"/>
</dbReference>
<evidence type="ECO:0000256" key="2">
    <source>
        <dbReference type="ARBA" id="ARBA00005386"/>
    </source>
</evidence>
<name>A0ABX1TSJ7_9GAMM</name>
<feature type="repeat" description="TPR" evidence="8">
    <location>
        <begin position="139"/>
        <end position="172"/>
    </location>
</feature>
<keyword evidence="6" id="KW-0677">Repeat</keyword>
<comment type="pathway">
    <text evidence="1">Protein modification; protein glycosylation.</text>
</comment>
<evidence type="ECO:0000256" key="7">
    <source>
        <dbReference type="ARBA" id="ARBA00022803"/>
    </source>
</evidence>
<keyword evidence="4" id="KW-0328">Glycosyltransferase</keyword>
<dbReference type="InterPro" id="IPR011990">
    <property type="entry name" value="TPR-like_helical_dom_sf"/>
</dbReference>
<evidence type="ECO:0000256" key="1">
    <source>
        <dbReference type="ARBA" id="ARBA00004922"/>
    </source>
</evidence>
<dbReference type="InterPro" id="IPR019734">
    <property type="entry name" value="TPR_rpt"/>
</dbReference>
<comment type="caution">
    <text evidence="10">The sequence shown here is derived from an EMBL/GenBank/DDBJ whole genome shotgun (WGS) entry which is preliminary data.</text>
</comment>
<dbReference type="SUPFAM" id="SSF48452">
    <property type="entry name" value="TPR-like"/>
    <property type="match status" value="2"/>
</dbReference>
<comment type="similarity">
    <text evidence="2">Belongs to the glycosyltransferase 41 family. O-GlcNAc transferase subfamily.</text>
</comment>
<feature type="domain" description="O-GlcNAc transferase C-terminal" evidence="9">
    <location>
        <begin position="690"/>
        <end position="873"/>
    </location>
</feature>
<accession>A0ABX1TSJ7</accession>
<feature type="domain" description="O-GlcNAc transferase C-terminal" evidence="9">
    <location>
        <begin position="451"/>
        <end position="681"/>
    </location>
</feature>
<dbReference type="EC" id="2.4.1.255" evidence="3"/>
<dbReference type="Gene3D" id="3.40.50.2000">
    <property type="entry name" value="Glycogen Phosphorylase B"/>
    <property type="match status" value="1"/>
</dbReference>
<dbReference type="Gene3D" id="3.40.50.11380">
    <property type="match status" value="1"/>
</dbReference>
<evidence type="ECO:0000256" key="5">
    <source>
        <dbReference type="ARBA" id="ARBA00022679"/>
    </source>
</evidence>
<dbReference type="PROSITE" id="PS50005">
    <property type="entry name" value="TPR"/>
    <property type="match status" value="1"/>
</dbReference>
<evidence type="ECO:0000313" key="10">
    <source>
        <dbReference type="EMBL" id="NMQ20901.1"/>
    </source>
</evidence>
<evidence type="ECO:0000256" key="4">
    <source>
        <dbReference type="ARBA" id="ARBA00022676"/>
    </source>
</evidence>
<dbReference type="Proteomes" id="UP000760480">
    <property type="component" value="Unassembled WGS sequence"/>
</dbReference>
<sequence length="905" mass="101603">MIETLIAQADRLAAEGQLEQAKELYIRICQFAPHRARFWFRLAELQYKLECFEDCQRALEYALRLEPFNPAILLLASAALLETGYYAQVIQLADKILSLDGDKRLGALLNKSTALLRLGRFAEVLVTVDAVLESDNDQPMAHANRGVALTGLGQHEEALLAFERALQLRPGYGVVLINKSAVLRALQRSAEALTVADTALTTHPTSAAALLNRAAALMDLQRYEEALVTLDHLLTRQPDHAKALLNRALALLQLQRYQEVLTAVHALRAVGQPTGEILLAASDSQLRQGRLDQALAWIEQGLHWYPDHVGLLRARVAILLARERYRAAMSTAERLLVLAGPDQVPARLAVAAALNATGQFEKSLSLLEALPSSAKDDWQFHAKLGEALAGLDRFAEARMAFATADRLAKRPFRANYHDGFIQIRPTDSPVPPVTPELVRVSYEFRRLEHGDWQDYEYRITTIRRLTEECLERGEPSPLLPFRALFLPVSQELRLAIARRESERLMEVVADSSVAHGAGQYADGAAKRLKIGYLSADFHEHPTAHLMRGFFHCHDRRRFEIYGYALRGEADSAYYQRIKNDCDHFVDLSNMDNAAAVRRIQADGIHVLVDLMVYTNDSRPEIFCHRPAPIQVNWLGFPGSSGAQYLDYVVVDPVVLPPEQAVFCTEQPVYLPDCYQVNDRWQEIAETGIQRADQDLPEQCFVFCCFNQIQKLEPAMFSVWMRILLRVSDSILWLYSESEEAQDNLRATAAACGVAGERLVFAKRLPKDCHLERHCLADLFLDTHIYGAHTTASDALWAGLPVLTCLGEAFPARVAASLLHAVGLPELITYSLAEYEERAVRLATQPTELAALRDKLVYNRLRTPLFDTERFTRHLERAYELMWERDVQGLPPAPLHVSALPGREPG</sequence>
<dbReference type="Pfam" id="PF14559">
    <property type="entry name" value="TPR_19"/>
    <property type="match status" value="1"/>
</dbReference>
<evidence type="ECO:0000256" key="3">
    <source>
        <dbReference type="ARBA" id="ARBA00011970"/>
    </source>
</evidence>
<dbReference type="Pfam" id="PF00515">
    <property type="entry name" value="TPR_1"/>
    <property type="match status" value="1"/>
</dbReference>
<protein>
    <recommendedName>
        <fullName evidence="3">protein O-GlcNAc transferase</fullName>
        <ecNumber evidence="3">2.4.1.255</ecNumber>
    </recommendedName>
</protein>
<gene>
    <name evidence="10" type="ORF">E4P82_17920</name>
</gene>
<dbReference type="Pfam" id="PF13844">
    <property type="entry name" value="Glyco_transf_41"/>
    <property type="match status" value="2"/>
</dbReference>
<dbReference type="PANTHER" id="PTHR44998">
    <property type="match status" value="1"/>
</dbReference>
<evidence type="ECO:0000313" key="11">
    <source>
        <dbReference type="Proteomes" id="UP000760480"/>
    </source>
</evidence>
<dbReference type="EMBL" id="SPMZ01000068">
    <property type="protein sequence ID" value="NMQ20901.1"/>
    <property type="molecule type" value="Genomic_DNA"/>
</dbReference>
<keyword evidence="7 8" id="KW-0802">TPR repeat</keyword>
<dbReference type="Gene3D" id="1.25.40.10">
    <property type="entry name" value="Tetratricopeptide repeat domain"/>
    <property type="match status" value="3"/>
</dbReference>
<reference evidence="10 11" key="1">
    <citation type="submission" date="2019-03" db="EMBL/GenBank/DDBJ databases">
        <title>Metabolic reconstructions from genomes of highly enriched 'Candidatus Accumulibacter' and 'Candidatus Competibacter' bioreactor populations.</title>
        <authorList>
            <person name="Annavajhala M.K."/>
            <person name="Welles L."/>
            <person name="Abbas B."/>
            <person name="Sorokin D."/>
            <person name="Park H."/>
            <person name="Van Loosdrecht M."/>
            <person name="Chandran K."/>
        </authorList>
    </citation>
    <scope>NUCLEOTIDE SEQUENCE [LARGE SCALE GENOMIC DNA]</scope>
    <source>
        <strain evidence="10 11">SBR_G</strain>
    </source>
</reference>
<keyword evidence="5" id="KW-0808">Transferase</keyword>
<dbReference type="RefSeq" id="WP_169250172.1">
    <property type="nucleotide sequence ID" value="NZ_SPMZ01000068.1"/>
</dbReference>
<organism evidence="10 11">
    <name type="scientific">Candidatus Competibacter phosphatis</name>
    <dbReference type="NCBI Taxonomy" id="221280"/>
    <lineage>
        <taxon>Bacteria</taxon>
        <taxon>Pseudomonadati</taxon>
        <taxon>Pseudomonadota</taxon>
        <taxon>Gammaproteobacteria</taxon>
        <taxon>Candidatus Competibacteraceae</taxon>
        <taxon>Candidatus Competibacter</taxon>
    </lineage>
</organism>
<dbReference type="PANTHER" id="PTHR44998:SF1">
    <property type="entry name" value="UDP-N-ACETYLGLUCOSAMINE--PEPTIDE N-ACETYLGLUCOSAMINYLTRANSFERASE 110 KDA SUBUNIT"/>
    <property type="match status" value="1"/>
</dbReference>
<evidence type="ECO:0000256" key="6">
    <source>
        <dbReference type="ARBA" id="ARBA00022737"/>
    </source>
</evidence>
<proteinExistence type="inferred from homology"/>
<dbReference type="SMART" id="SM00028">
    <property type="entry name" value="TPR"/>
    <property type="match status" value="9"/>
</dbReference>
<keyword evidence="11" id="KW-1185">Reference proteome</keyword>